<evidence type="ECO:0000256" key="5">
    <source>
        <dbReference type="ARBA" id="ARBA00022617"/>
    </source>
</evidence>
<evidence type="ECO:0000256" key="4">
    <source>
        <dbReference type="ARBA" id="ARBA00022475"/>
    </source>
</evidence>
<dbReference type="Pfam" id="PF01292">
    <property type="entry name" value="Ni_hydr_CYTB"/>
    <property type="match status" value="1"/>
</dbReference>
<dbReference type="GO" id="GO:0046872">
    <property type="term" value="F:metal ion binding"/>
    <property type="evidence" value="ECO:0007669"/>
    <property type="project" value="UniProtKB-KW"/>
</dbReference>
<keyword evidence="6 13" id="KW-0812">Transmembrane</keyword>
<sequence>MSFTNTPERYGVISAAFHWLSAIIVYGMFALGLWMVTLSYYDGWYHKAPELHKSIGILLMMGLVIRVSVACHISTAGSAAELFAHDSSCRKGWTSRIVPIAVRHRHQRLSDLNCRW</sequence>
<evidence type="ECO:0000259" key="14">
    <source>
        <dbReference type="Pfam" id="PF01292"/>
    </source>
</evidence>
<feature type="transmembrane region" description="Helical" evidence="13">
    <location>
        <begin position="12"/>
        <end position="35"/>
    </location>
</feature>
<keyword evidence="4" id="KW-1003">Cell membrane</keyword>
<evidence type="ECO:0000256" key="1">
    <source>
        <dbReference type="ARBA" id="ARBA00001970"/>
    </source>
</evidence>
<comment type="similarity">
    <text evidence="12">Belongs to the cytochrome b561 family.</text>
</comment>
<gene>
    <name evidence="15" type="primary">yceJ_1</name>
    <name evidence="15" type="ORF">NCTC10865_03718</name>
</gene>
<keyword evidence="8" id="KW-0249">Electron transport</keyword>
<dbReference type="Proteomes" id="UP000254159">
    <property type="component" value="Unassembled WGS sequence"/>
</dbReference>
<evidence type="ECO:0000256" key="12">
    <source>
        <dbReference type="ARBA" id="ARBA00037975"/>
    </source>
</evidence>
<dbReference type="EMBL" id="UGCD01000002">
    <property type="protein sequence ID" value="STI18386.1"/>
    <property type="molecule type" value="Genomic_DNA"/>
</dbReference>
<dbReference type="Gene3D" id="1.20.950.20">
    <property type="entry name" value="Transmembrane di-heme cytochromes, Chain C"/>
    <property type="match status" value="1"/>
</dbReference>
<comment type="subcellular location">
    <subcellularLocation>
        <location evidence="2">Cell membrane</location>
        <topology evidence="2">Multi-pass membrane protein</topology>
    </subcellularLocation>
</comment>
<dbReference type="InterPro" id="IPR052168">
    <property type="entry name" value="Cytochrome_b561_oxidase"/>
</dbReference>
<evidence type="ECO:0000256" key="9">
    <source>
        <dbReference type="ARBA" id="ARBA00022989"/>
    </source>
</evidence>
<keyword evidence="3" id="KW-0813">Transport</keyword>
<dbReference type="InterPro" id="IPR011577">
    <property type="entry name" value="Cyt_b561_bac/Ni-Hgenase"/>
</dbReference>
<keyword evidence="7" id="KW-0479">Metal-binding</keyword>
<dbReference type="InterPro" id="IPR016174">
    <property type="entry name" value="Di-haem_cyt_TM"/>
</dbReference>
<reference evidence="15 16" key="1">
    <citation type="submission" date="2018-06" db="EMBL/GenBank/DDBJ databases">
        <authorList>
            <consortium name="Pathogen Informatics"/>
            <person name="Doyle S."/>
        </authorList>
    </citation>
    <scope>NUCLEOTIDE SEQUENCE [LARGE SCALE GENOMIC DNA]</scope>
    <source>
        <strain evidence="15 16">NCTC10865</strain>
    </source>
</reference>
<name>A0A376RKD9_ECOLX</name>
<dbReference type="AlphaFoldDB" id="A0A376RKD9"/>
<keyword evidence="5" id="KW-0349">Heme</keyword>
<dbReference type="SUPFAM" id="SSF81342">
    <property type="entry name" value="Transmembrane di-heme cytochromes"/>
    <property type="match status" value="1"/>
</dbReference>
<dbReference type="GO" id="GO:0005886">
    <property type="term" value="C:plasma membrane"/>
    <property type="evidence" value="ECO:0007669"/>
    <property type="project" value="UniProtKB-SubCell"/>
</dbReference>
<evidence type="ECO:0000313" key="15">
    <source>
        <dbReference type="EMBL" id="STI18386.1"/>
    </source>
</evidence>
<evidence type="ECO:0000256" key="11">
    <source>
        <dbReference type="ARBA" id="ARBA00023136"/>
    </source>
</evidence>
<evidence type="ECO:0000256" key="2">
    <source>
        <dbReference type="ARBA" id="ARBA00004651"/>
    </source>
</evidence>
<dbReference type="GO" id="GO:0009055">
    <property type="term" value="F:electron transfer activity"/>
    <property type="evidence" value="ECO:0007669"/>
    <property type="project" value="InterPro"/>
</dbReference>
<evidence type="ECO:0000256" key="8">
    <source>
        <dbReference type="ARBA" id="ARBA00022982"/>
    </source>
</evidence>
<dbReference type="GO" id="GO:0022904">
    <property type="term" value="P:respiratory electron transport chain"/>
    <property type="evidence" value="ECO:0007669"/>
    <property type="project" value="InterPro"/>
</dbReference>
<evidence type="ECO:0000313" key="16">
    <source>
        <dbReference type="Proteomes" id="UP000254159"/>
    </source>
</evidence>
<dbReference type="PANTHER" id="PTHR30529:SF1">
    <property type="entry name" value="CYTOCHROME B561 HOMOLOG 2"/>
    <property type="match status" value="1"/>
</dbReference>
<proteinExistence type="inferred from homology"/>
<evidence type="ECO:0000256" key="13">
    <source>
        <dbReference type="SAM" id="Phobius"/>
    </source>
</evidence>
<dbReference type="PANTHER" id="PTHR30529">
    <property type="entry name" value="CYTOCHROME B561"/>
    <property type="match status" value="1"/>
</dbReference>
<keyword evidence="10" id="KW-0408">Iron</keyword>
<keyword evidence="11 13" id="KW-0472">Membrane</keyword>
<protein>
    <submittedName>
        <fullName evidence="15">Putative cytochrome</fullName>
    </submittedName>
</protein>
<evidence type="ECO:0000256" key="6">
    <source>
        <dbReference type="ARBA" id="ARBA00022692"/>
    </source>
</evidence>
<organism evidence="15 16">
    <name type="scientific">Escherichia coli</name>
    <dbReference type="NCBI Taxonomy" id="562"/>
    <lineage>
        <taxon>Bacteria</taxon>
        <taxon>Pseudomonadati</taxon>
        <taxon>Pseudomonadota</taxon>
        <taxon>Gammaproteobacteria</taxon>
        <taxon>Enterobacterales</taxon>
        <taxon>Enterobacteriaceae</taxon>
        <taxon>Escherichia</taxon>
    </lineage>
</organism>
<keyword evidence="9 13" id="KW-1133">Transmembrane helix</keyword>
<comment type="cofactor">
    <cofactor evidence="1">
        <name>heme b</name>
        <dbReference type="ChEBI" id="CHEBI:60344"/>
    </cofactor>
</comment>
<evidence type="ECO:0000256" key="10">
    <source>
        <dbReference type="ARBA" id="ARBA00023004"/>
    </source>
</evidence>
<evidence type="ECO:0000256" key="3">
    <source>
        <dbReference type="ARBA" id="ARBA00022448"/>
    </source>
</evidence>
<feature type="domain" description="Cytochrome b561 bacterial/Ni-hydrogenase" evidence="14">
    <location>
        <begin position="9"/>
        <end position="79"/>
    </location>
</feature>
<accession>A0A376RKD9</accession>
<evidence type="ECO:0000256" key="7">
    <source>
        <dbReference type="ARBA" id="ARBA00022723"/>
    </source>
</evidence>
<dbReference type="GO" id="GO:0020037">
    <property type="term" value="F:heme binding"/>
    <property type="evidence" value="ECO:0007669"/>
    <property type="project" value="TreeGrafter"/>
</dbReference>